<dbReference type="GO" id="GO:0008168">
    <property type="term" value="F:methyltransferase activity"/>
    <property type="evidence" value="ECO:0007669"/>
    <property type="project" value="UniProtKB-KW"/>
</dbReference>
<sequence>MITVDFRRMNIQPGWKILDIGSGPGRHTAAAYGLEKVTAIGADLSHEDLLSAQERLQNHDMMGWHGGGSWGLSTADITQLPFRDHAFDAVICSEVMEHIPDDASAARELVRVARPGADVVVSVPRFWPEQICWWLAKDYSHANQGHIRIYRKKDIIRILEKSGLTYQGCGYAHSLHSPFWWLKCLVGPTKNQHPAVRLYHRFLVWDIMEKPALTRFMDRMLNPVMGKSLVLYFRKPL</sequence>
<evidence type="ECO:0000256" key="1">
    <source>
        <dbReference type="ARBA" id="ARBA00022603"/>
    </source>
</evidence>
<dbReference type="Proteomes" id="UP001209681">
    <property type="component" value="Unassembled WGS sequence"/>
</dbReference>
<dbReference type="CDD" id="cd02440">
    <property type="entry name" value="AdoMet_MTases"/>
    <property type="match status" value="1"/>
</dbReference>
<feature type="domain" description="Methyltransferase type 11" evidence="4">
    <location>
        <begin position="18"/>
        <end position="120"/>
    </location>
</feature>
<name>A0ABT3NAI8_9BACT</name>
<dbReference type="SUPFAM" id="SSF53335">
    <property type="entry name" value="S-adenosyl-L-methionine-dependent methyltransferases"/>
    <property type="match status" value="1"/>
</dbReference>
<keyword evidence="3" id="KW-0949">S-adenosyl-L-methionine</keyword>
<keyword evidence="1 5" id="KW-0489">Methyltransferase</keyword>
<proteinExistence type="predicted"/>
<keyword evidence="2" id="KW-0808">Transferase</keyword>
<gene>
    <name evidence="5" type="ORF">OOT00_10825</name>
</gene>
<dbReference type="Gene3D" id="3.40.50.150">
    <property type="entry name" value="Vaccinia Virus protein VP39"/>
    <property type="match status" value="1"/>
</dbReference>
<dbReference type="PANTHER" id="PTHR43464">
    <property type="entry name" value="METHYLTRANSFERASE"/>
    <property type="match status" value="1"/>
</dbReference>
<dbReference type="Pfam" id="PF08241">
    <property type="entry name" value="Methyltransf_11"/>
    <property type="match status" value="1"/>
</dbReference>
<accession>A0ABT3NAI8</accession>
<protein>
    <submittedName>
        <fullName evidence="5">Class I SAM-dependent methyltransferase</fullName>
    </submittedName>
</protein>
<dbReference type="EMBL" id="JAPFPW010000012">
    <property type="protein sequence ID" value="MCW7754478.1"/>
    <property type="molecule type" value="Genomic_DNA"/>
</dbReference>
<keyword evidence="6" id="KW-1185">Reference proteome</keyword>
<evidence type="ECO:0000313" key="5">
    <source>
        <dbReference type="EMBL" id="MCW7754478.1"/>
    </source>
</evidence>
<dbReference type="RefSeq" id="WP_265425395.1">
    <property type="nucleotide sequence ID" value="NZ_JAPFPW010000012.1"/>
</dbReference>
<dbReference type="InterPro" id="IPR013216">
    <property type="entry name" value="Methyltransf_11"/>
</dbReference>
<evidence type="ECO:0000256" key="2">
    <source>
        <dbReference type="ARBA" id="ARBA00022679"/>
    </source>
</evidence>
<evidence type="ECO:0000256" key="3">
    <source>
        <dbReference type="ARBA" id="ARBA00022691"/>
    </source>
</evidence>
<dbReference type="GO" id="GO:0032259">
    <property type="term" value="P:methylation"/>
    <property type="evidence" value="ECO:0007669"/>
    <property type="project" value="UniProtKB-KW"/>
</dbReference>
<comment type="caution">
    <text evidence="5">The sequence shown here is derived from an EMBL/GenBank/DDBJ whole genome shotgun (WGS) entry which is preliminary data.</text>
</comment>
<evidence type="ECO:0000259" key="4">
    <source>
        <dbReference type="Pfam" id="PF08241"/>
    </source>
</evidence>
<dbReference type="PANTHER" id="PTHR43464:SF19">
    <property type="entry name" value="UBIQUINONE BIOSYNTHESIS O-METHYLTRANSFERASE, MITOCHONDRIAL"/>
    <property type="match status" value="1"/>
</dbReference>
<dbReference type="InterPro" id="IPR029063">
    <property type="entry name" value="SAM-dependent_MTases_sf"/>
</dbReference>
<evidence type="ECO:0000313" key="6">
    <source>
        <dbReference type="Proteomes" id="UP001209681"/>
    </source>
</evidence>
<reference evidence="5 6" key="1">
    <citation type="submission" date="2022-11" db="EMBL/GenBank/DDBJ databases">
        <title>Desulfobotulus tamanensis H1 sp. nov. - anaerobic, alkaliphilic, sulphate reducing bacterium isolated from terrestrial mud volcano.</title>
        <authorList>
            <person name="Frolova A."/>
            <person name="Merkel A.Y."/>
            <person name="Slobodkin A.I."/>
        </authorList>
    </citation>
    <scope>NUCLEOTIDE SEQUENCE [LARGE SCALE GENOMIC DNA]</scope>
    <source>
        <strain evidence="5 6">H1</strain>
    </source>
</reference>
<organism evidence="5 6">
    <name type="scientific">Desulfobotulus pelophilus</name>
    <dbReference type="NCBI Taxonomy" id="2823377"/>
    <lineage>
        <taxon>Bacteria</taxon>
        <taxon>Pseudomonadati</taxon>
        <taxon>Thermodesulfobacteriota</taxon>
        <taxon>Desulfobacteria</taxon>
        <taxon>Desulfobacterales</taxon>
        <taxon>Desulfobacteraceae</taxon>
        <taxon>Desulfobotulus</taxon>
    </lineage>
</organism>